<protein>
    <submittedName>
        <fullName evidence="1">Uncharacterized protein</fullName>
    </submittedName>
</protein>
<dbReference type="AlphaFoldDB" id="A0A0R3MHS4"/>
<name>A0A0R3MHS4_9BRAD</name>
<accession>A0A0R3MHS4</accession>
<organism evidence="1 2">
    <name type="scientific">Bradyrhizobium lablabi</name>
    <dbReference type="NCBI Taxonomy" id="722472"/>
    <lineage>
        <taxon>Bacteria</taxon>
        <taxon>Pseudomonadati</taxon>
        <taxon>Pseudomonadota</taxon>
        <taxon>Alphaproteobacteria</taxon>
        <taxon>Hyphomicrobiales</taxon>
        <taxon>Nitrobacteraceae</taxon>
        <taxon>Bradyrhizobium</taxon>
    </lineage>
</organism>
<sequence>MISFSVETYYLTLEKETSMTQQPTYGQGQEAEALKEAIREVAEAQKATQLAVVNEKLTRIAQLLAAVQV</sequence>
<evidence type="ECO:0000313" key="1">
    <source>
        <dbReference type="EMBL" id="KRR17583.1"/>
    </source>
</evidence>
<dbReference type="EMBL" id="LLYB01000118">
    <property type="protein sequence ID" value="KRR17583.1"/>
    <property type="molecule type" value="Genomic_DNA"/>
</dbReference>
<dbReference type="Proteomes" id="UP000051660">
    <property type="component" value="Unassembled WGS sequence"/>
</dbReference>
<reference evidence="1 2" key="1">
    <citation type="submission" date="2014-03" db="EMBL/GenBank/DDBJ databases">
        <title>Bradyrhizobium valentinum sp. nov., isolated from effective nodules of Lupinus mariae-josephae, a lupine endemic of basic-lime soils in Eastern Spain.</title>
        <authorList>
            <person name="Duran D."/>
            <person name="Rey L."/>
            <person name="Navarro A."/>
            <person name="Busquets A."/>
            <person name="Imperial J."/>
            <person name="Ruiz-Argueso T."/>
        </authorList>
    </citation>
    <scope>NUCLEOTIDE SEQUENCE [LARGE SCALE GENOMIC DNA]</scope>
    <source>
        <strain evidence="1 2">CCBAU 23086</strain>
    </source>
</reference>
<evidence type="ECO:0000313" key="2">
    <source>
        <dbReference type="Proteomes" id="UP000051660"/>
    </source>
</evidence>
<proteinExistence type="predicted"/>
<comment type="caution">
    <text evidence="1">The sequence shown here is derived from an EMBL/GenBank/DDBJ whole genome shotgun (WGS) entry which is preliminary data.</text>
</comment>
<gene>
    <name evidence="1" type="ORF">CQ14_25945</name>
</gene>